<accession>X1B1H0</accession>
<dbReference type="InterPro" id="IPR019734">
    <property type="entry name" value="TPR_rpt"/>
</dbReference>
<feature type="non-terminal residue" evidence="1">
    <location>
        <position position="262"/>
    </location>
</feature>
<proteinExistence type="predicted"/>
<dbReference type="AlphaFoldDB" id="X1B1H0"/>
<comment type="caution">
    <text evidence="1">The sequence shown here is derived from an EMBL/GenBank/DDBJ whole genome shotgun (WGS) entry which is preliminary data.</text>
</comment>
<dbReference type="EMBL" id="BART01017134">
    <property type="protein sequence ID" value="GAG75192.1"/>
    <property type="molecule type" value="Genomic_DNA"/>
</dbReference>
<reference evidence="1" key="1">
    <citation type="journal article" date="2014" name="Front. Microbiol.">
        <title>High frequency of phylogenetically diverse reductive dehalogenase-homologous genes in deep subseafloor sedimentary metagenomes.</title>
        <authorList>
            <person name="Kawai M."/>
            <person name="Futagami T."/>
            <person name="Toyoda A."/>
            <person name="Takaki Y."/>
            <person name="Nishi S."/>
            <person name="Hori S."/>
            <person name="Arai W."/>
            <person name="Tsubouchi T."/>
            <person name="Morono Y."/>
            <person name="Uchiyama I."/>
            <person name="Ito T."/>
            <person name="Fujiyama A."/>
            <person name="Inagaki F."/>
            <person name="Takami H."/>
        </authorList>
    </citation>
    <scope>NUCLEOTIDE SEQUENCE</scope>
    <source>
        <strain evidence="1">Expedition CK06-06</strain>
    </source>
</reference>
<evidence type="ECO:0008006" key="2">
    <source>
        <dbReference type="Google" id="ProtNLM"/>
    </source>
</evidence>
<organism evidence="1">
    <name type="scientific">marine sediment metagenome</name>
    <dbReference type="NCBI Taxonomy" id="412755"/>
    <lineage>
        <taxon>unclassified sequences</taxon>
        <taxon>metagenomes</taxon>
        <taxon>ecological metagenomes</taxon>
    </lineage>
</organism>
<dbReference type="Pfam" id="PF13174">
    <property type="entry name" value="TPR_6"/>
    <property type="match status" value="2"/>
</dbReference>
<gene>
    <name evidence="1" type="ORF">S01H4_32711</name>
</gene>
<dbReference type="InterPro" id="IPR011990">
    <property type="entry name" value="TPR-like_helical_dom_sf"/>
</dbReference>
<protein>
    <recommendedName>
        <fullName evidence="2">Outer membrane lipoprotein BamD-like domain-containing protein</fullName>
    </recommendedName>
</protein>
<sequence>MASLSTYFSRIRFAVSLILAVFLLVGNPTTADAILGFGNKKRIKVPSASELSIQQGEANRMLVEARTLEATSRSSKARDAYKAIVKAYPLTTAAAESQFKVGVLREKENKPKKAFEEYQIFIDSYKDSSYFKEAIKRQYHIATYYLENQKTGFLGFGANIQPSKLIEFFLQVSANAPYSNEAPNSLFNVGVVNQRTGKIDESLAAFAIVVDEYPGTPIAAKAQYEIVQLLSRTSDKSYNPANSRQHREAAEDFLNQYGNDAL</sequence>
<evidence type="ECO:0000313" key="1">
    <source>
        <dbReference type="EMBL" id="GAG75192.1"/>
    </source>
</evidence>
<dbReference type="Gene3D" id="1.25.40.10">
    <property type="entry name" value="Tetratricopeptide repeat domain"/>
    <property type="match status" value="2"/>
</dbReference>
<name>X1B1H0_9ZZZZ</name>
<dbReference type="SUPFAM" id="SSF48452">
    <property type="entry name" value="TPR-like"/>
    <property type="match status" value="1"/>
</dbReference>